<organism evidence="1 2">
    <name type="scientific">Muriicola jejuensis</name>
    <dbReference type="NCBI Taxonomy" id="504488"/>
    <lineage>
        <taxon>Bacteria</taxon>
        <taxon>Pseudomonadati</taxon>
        <taxon>Bacteroidota</taxon>
        <taxon>Flavobacteriia</taxon>
        <taxon>Flavobacteriales</taxon>
        <taxon>Flavobacteriaceae</taxon>
        <taxon>Muriicola</taxon>
    </lineage>
</organism>
<evidence type="ECO:0000313" key="1">
    <source>
        <dbReference type="EMBL" id="NER11809.1"/>
    </source>
</evidence>
<comment type="caution">
    <text evidence="1">The sequence shown here is derived from an EMBL/GenBank/DDBJ whole genome shotgun (WGS) entry which is preliminary data.</text>
</comment>
<dbReference type="EMBL" id="JAABOP010000025">
    <property type="protein sequence ID" value="NER11809.1"/>
    <property type="molecule type" value="Genomic_DNA"/>
</dbReference>
<accession>A0A6P0UIZ4</accession>
<dbReference type="AlphaFoldDB" id="A0A6P0UIZ4"/>
<evidence type="ECO:0000313" key="2">
    <source>
        <dbReference type="Proteomes" id="UP000468443"/>
    </source>
</evidence>
<proteinExistence type="predicted"/>
<gene>
    <name evidence="1" type="ORF">GWK09_14880</name>
</gene>
<name>A0A6P0UIZ4_9FLAO</name>
<dbReference type="RefSeq" id="WP_163694264.1">
    <property type="nucleotide sequence ID" value="NZ_JAABOP010000025.1"/>
</dbReference>
<reference evidence="1 2" key="1">
    <citation type="submission" date="2020-01" db="EMBL/GenBank/DDBJ databases">
        <title>Muriicola jejuensis KCTC 22299.</title>
        <authorList>
            <person name="Wang G."/>
        </authorList>
    </citation>
    <scope>NUCLEOTIDE SEQUENCE [LARGE SCALE GENOMIC DNA]</scope>
    <source>
        <strain evidence="1 2">KCTC 22299</strain>
    </source>
</reference>
<sequence length="142" mass="17049">MTNWKKLEESFNFLNEYKFKGPIIYPNGVEVNFDYISPYSIVNITYEPGHEYVTRFIKLKSKIKTGDLEKIRWRKLEKSAYKIYNLDLFLDPKNKLKKSIQGHTKGDKNLEYYSTLLKSNPKMLNHNYDDFKTYSLIIKIFR</sequence>
<protein>
    <submittedName>
        <fullName evidence="1">Uncharacterized protein</fullName>
    </submittedName>
</protein>
<keyword evidence="2" id="KW-1185">Reference proteome</keyword>
<dbReference type="Proteomes" id="UP000468443">
    <property type="component" value="Unassembled WGS sequence"/>
</dbReference>